<protein>
    <submittedName>
        <fullName evidence="3">LOW QUALITY PROTEIN: uncharacterized protein LOC113422193</fullName>
    </submittedName>
</protein>
<feature type="region of interest" description="Disordered" evidence="1">
    <location>
        <begin position="370"/>
        <end position="390"/>
    </location>
</feature>
<dbReference type="GO" id="GO:0005634">
    <property type="term" value="C:nucleus"/>
    <property type="evidence" value="ECO:0007669"/>
    <property type="project" value="TreeGrafter"/>
</dbReference>
<reference evidence="3" key="1">
    <citation type="submission" date="2025-08" db="UniProtKB">
        <authorList>
            <consortium name="RefSeq"/>
        </authorList>
    </citation>
    <scope>IDENTIFICATION</scope>
</reference>
<keyword evidence="2" id="KW-1185">Reference proteome</keyword>
<dbReference type="InterPro" id="IPR027963">
    <property type="entry name" value="MEIOC"/>
</dbReference>
<evidence type="ECO:0000256" key="1">
    <source>
        <dbReference type="SAM" id="MobiDB-lite"/>
    </source>
</evidence>
<dbReference type="GO" id="GO:0007141">
    <property type="term" value="P:male meiosis I"/>
    <property type="evidence" value="ECO:0007669"/>
    <property type="project" value="TreeGrafter"/>
</dbReference>
<sequence>MEAFLHKCPDQRTLINLSYSASVPDMFALVTSVLQQLSEPEAITDWDSQSTSFPPSWTMDLEDCNRYSSLFPRKIWAPVNQTNTVESRSSEEEKLGEVSATELRRKKRSWPLPGLPSSPPSHEVLKPFDPQNKDLNRQSNIVPECSNAKKQVYILQRDHFASQVWAEFYGGHQESIAGGGLGASDTEKPIRLSHTATYGIWQPMIQENDLCAKRGTYKSPQSMSPLFSLPFQQENSVPEAANTDLHQPNCPNNPYTNNVQSKNLRCPLQDSTNRLPPPPPGFHSSYSGDKCLKSRSLNPSKASCVLYKKPIMPMYTQPPESYGHGFVVQPFGSQTAPQRCHFLQDEEFPSGGRDLSSIRRSWVDRQAPKEKPLGKNMRNTSFRDWPQRPPKNRFAKCHGSNNAPDGGHTGQRTGQIESWDKMNPSFVGRDWTPLRVLRKFLAFHPHPSFSADDHDDVIHRLIHVIDDLCGGASALYRPSLSQHCRHRLATNDSEPARTLYVHLGGCFKQWQMLERERAKTEADLARAFPWKPFTSSSNITCFPLPANPSQVDYLIWIQFQEQARVCILLEKMEQFGGISIHNNISASLERHLAAIHTTQARHNDEIFNAGNPRRPGTSSGISNEKEILALASAVNELTSSTRKTRTALWCVVQHRLSKIWTRVPDENASIPLQTKILTEGEDKENKRVN</sequence>
<dbReference type="PANTHER" id="PTHR33861">
    <property type="entry name" value="PROTEIN CBG18333"/>
    <property type="match status" value="1"/>
</dbReference>
<dbReference type="GeneID" id="113422193"/>
<accession>A0A6J1V639</accession>
<gene>
    <name evidence="3" type="primary">LOC113422193</name>
</gene>
<evidence type="ECO:0000313" key="3">
    <source>
        <dbReference type="RefSeq" id="XP_026538757.1"/>
    </source>
</evidence>
<dbReference type="Pfam" id="PF15189">
    <property type="entry name" value="MEIOC"/>
    <property type="match status" value="1"/>
</dbReference>
<name>A0A6J1V639_9SAUR</name>
<feature type="region of interest" description="Disordered" evidence="1">
    <location>
        <begin position="82"/>
        <end position="125"/>
    </location>
</feature>
<dbReference type="Proteomes" id="UP000504612">
    <property type="component" value="Unplaced"/>
</dbReference>
<proteinExistence type="predicted"/>
<dbReference type="KEGG" id="nss:113422193"/>
<organism evidence="2 3">
    <name type="scientific">Notechis scutatus</name>
    <name type="common">mainland tiger snake</name>
    <dbReference type="NCBI Taxonomy" id="8663"/>
    <lineage>
        <taxon>Eukaryota</taxon>
        <taxon>Metazoa</taxon>
        <taxon>Chordata</taxon>
        <taxon>Craniata</taxon>
        <taxon>Vertebrata</taxon>
        <taxon>Euteleostomi</taxon>
        <taxon>Lepidosauria</taxon>
        <taxon>Squamata</taxon>
        <taxon>Bifurcata</taxon>
        <taxon>Unidentata</taxon>
        <taxon>Episquamata</taxon>
        <taxon>Toxicofera</taxon>
        <taxon>Serpentes</taxon>
        <taxon>Colubroidea</taxon>
        <taxon>Elapidae</taxon>
        <taxon>Hydrophiinae</taxon>
        <taxon>Notechis</taxon>
    </lineage>
</organism>
<dbReference type="AlphaFoldDB" id="A0A6J1V639"/>
<evidence type="ECO:0000313" key="2">
    <source>
        <dbReference type="Proteomes" id="UP000504612"/>
    </source>
</evidence>
<dbReference type="PANTHER" id="PTHR33861:SF4">
    <property type="entry name" value="MEIOSIS-SPECIFIC COILED-COIL DOMAIN-CONTAINING PROTEIN MEIOC"/>
    <property type="match status" value="1"/>
</dbReference>
<dbReference type="GO" id="GO:0007144">
    <property type="term" value="P:female meiosis I"/>
    <property type="evidence" value="ECO:0007669"/>
    <property type="project" value="TreeGrafter"/>
</dbReference>
<dbReference type="GO" id="GO:0048255">
    <property type="term" value="P:mRNA stabilization"/>
    <property type="evidence" value="ECO:0007669"/>
    <property type="project" value="TreeGrafter"/>
</dbReference>
<dbReference type="GO" id="GO:0005737">
    <property type="term" value="C:cytoplasm"/>
    <property type="evidence" value="ECO:0007669"/>
    <property type="project" value="TreeGrafter"/>
</dbReference>
<dbReference type="RefSeq" id="XP_026538757.1">
    <property type="nucleotide sequence ID" value="XM_026682972.1"/>
</dbReference>